<comment type="catalytic activity">
    <reaction evidence="10 11">
        <text>tRNA(Arg) + L-arginine + ATP = L-arginyl-tRNA(Arg) + AMP + diphosphate</text>
        <dbReference type="Rhea" id="RHEA:20301"/>
        <dbReference type="Rhea" id="RHEA-COMP:9658"/>
        <dbReference type="Rhea" id="RHEA-COMP:9673"/>
        <dbReference type="ChEBI" id="CHEBI:30616"/>
        <dbReference type="ChEBI" id="CHEBI:32682"/>
        <dbReference type="ChEBI" id="CHEBI:33019"/>
        <dbReference type="ChEBI" id="CHEBI:78442"/>
        <dbReference type="ChEBI" id="CHEBI:78513"/>
        <dbReference type="ChEBI" id="CHEBI:456215"/>
        <dbReference type="EC" id="6.1.1.19"/>
    </reaction>
</comment>
<dbReference type="Gene3D" id="1.10.730.10">
    <property type="entry name" value="Isoleucyl-tRNA Synthetase, Domain 1"/>
    <property type="match status" value="1"/>
</dbReference>
<dbReference type="GO" id="GO:0006420">
    <property type="term" value="P:arginyl-tRNA aminoacylation"/>
    <property type="evidence" value="ECO:0007669"/>
    <property type="project" value="UniProtKB-UniRule"/>
</dbReference>
<reference evidence="16" key="1">
    <citation type="submission" date="2009-09" db="EMBL/GenBank/DDBJ databases">
        <title>The complete chromosome of Desulfohalobium retbaense DSM 5692.</title>
        <authorList>
            <consortium name="US DOE Joint Genome Institute (JGI-PGF)"/>
            <person name="Lucas S."/>
            <person name="Copeland A."/>
            <person name="Lapidus A."/>
            <person name="Glavina del Rio T."/>
            <person name="Dalin E."/>
            <person name="Tice H."/>
            <person name="Bruce D."/>
            <person name="Goodwin L."/>
            <person name="Pitluck S."/>
            <person name="Kyrpides N."/>
            <person name="Mavromatis K."/>
            <person name="Ivanova N."/>
            <person name="Mikhailova N."/>
            <person name="Munk A.C."/>
            <person name="Brettin T."/>
            <person name="Detter J.C."/>
            <person name="Han C."/>
            <person name="Tapia R."/>
            <person name="Larimer F."/>
            <person name="Land M."/>
            <person name="Hauser L."/>
            <person name="Markowitz V."/>
            <person name="Cheng J.-F."/>
            <person name="Hugenholtz P."/>
            <person name="Woyke T."/>
            <person name="Wu D."/>
            <person name="Spring S."/>
            <person name="Klenk H.-P."/>
            <person name="Eisen J.A."/>
        </authorList>
    </citation>
    <scope>NUCLEOTIDE SEQUENCE [LARGE SCALE GENOMIC DNA]</scope>
    <source>
        <strain evidence="16">DSM 5692</strain>
    </source>
</reference>
<keyword evidence="5 11" id="KW-0436">Ligase</keyword>
<dbReference type="SMART" id="SM00836">
    <property type="entry name" value="DALR_1"/>
    <property type="match status" value="1"/>
</dbReference>
<dbReference type="PANTHER" id="PTHR11956">
    <property type="entry name" value="ARGINYL-TRNA SYNTHETASE"/>
    <property type="match status" value="1"/>
</dbReference>
<dbReference type="InterPro" id="IPR008909">
    <property type="entry name" value="DALR_anticod-bd"/>
</dbReference>
<dbReference type="InterPro" id="IPR009080">
    <property type="entry name" value="tRNAsynth_Ia_anticodon-bd"/>
</dbReference>
<dbReference type="KEGG" id="drt:Dret_1316"/>
<keyword evidence="16" id="KW-1185">Reference proteome</keyword>
<dbReference type="InterPro" id="IPR036695">
    <property type="entry name" value="Arg-tRNA-synth_N_sf"/>
</dbReference>
<evidence type="ECO:0000256" key="2">
    <source>
        <dbReference type="ARBA" id="ARBA00005594"/>
    </source>
</evidence>
<evidence type="ECO:0000256" key="12">
    <source>
        <dbReference type="RuleBase" id="RU363038"/>
    </source>
</evidence>
<dbReference type="EMBL" id="CP001734">
    <property type="protein sequence ID" value="ACV68604.1"/>
    <property type="molecule type" value="Genomic_DNA"/>
</dbReference>
<dbReference type="HOGENOM" id="CLU_006406_0_1_7"/>
<dbReference type="InterPro" id="IPR014729">
    <property type="entry name" value="Rossmann-like_a/b/a_fold"/>
</dbReference>
<dbReference type="SUPFAM" id="SSF55190">
    <property type="entry name" value="Arginyl-tRNA synthetase (ArgRS), N-terminal 'additional' domain"/>
    <property type="match status" value="1"/>
</dbReference>
<keyword evidence="6 11" id="KW-0547">Nucleotide-binding</keyword>
<dbReference type="GO" id="GO:0005737">
    <property type="term" value="C:cytoplasm"/>
    <property type="evidence" value="ECO:0007669"/>
    <property type="project" value="UniProtKB-SubCell"/>
</dbReference>
<dbReference type="InterPro" id="IPR001412">
    <property type="entry name" value="aa-tRNA-synth_I_CS"/>
</dbReference>
<dbReference type="CDD" id="cd00671">
    <property type="entry name" value="ArgRS_core"/>
    <property type="match status" value="1"/>
</dbReference>
<keyword evidence="7 11" id="KW-0067">ATP-binding</keyword>
<gene>
    <name evidence="11" type="primary">argS</name>
    <name evidence="15" type="ordered locus">Dret_1316</name>
</gene>
<dbReference type="Proteomes" id="UP000001052">
    <property type="component" value="Chromosome"/>
</dbReference>
<feature type="short sequence motif" description="'HIGH' region" evidence="11">
    <location>
        <begin position="125"/>
        <end position="135"/>
    </location>
</feature>
<dbReference type="HAMAP" id="MF_00123">
    <property type="entry name" value="Arg_tRNA_synth"/>
    <property type="match status" value="1"/>
</dbReference>
<evidence type="ECO:0000256" key="7">
    <source>
        <dbReference type="ARBA" id="ARBA00022840"/>
    </source>
</evidence>
<evidence type="ECO:0000313" key="15">
    <source>
        <dbReference type="EMBL" id="ACV68604.1"/>
    </source>
</evidence>
<dbReference type="OrthoDB" id="9803211at2"/>
<evidence type="ECO:0000256" key="5">
    <source>
        <dbReference type="ARBA" id="ARBA00022598"/>
    </source>
</evidence>
<feature type="domain" description="Arginyl tRNA synthetase N-terminal" evidence="14">
    <location>
        <begin position="1"/>
        <end position="88"/>
    </location>
</feature>
<dbReference type="EC" id="6.1.1.19" evidence="11"/>
<dbReference type="NCBIfam" id="TIGR00456">
    <property type="entry name" value="argS"/>
    <property type="match status" value="1"/>
</dbReference>
<dbReference type="PROSITE" id="PS00178">
    <property type="entry name" value="AA_TRNA_LIGASE_I"/>
    <property type="match status" value="1"/>
</dbReference>
<dbReference type="InterPro" id="IPR035684">
    <property type="entry name" value="ArgRS_core"/>
</dbReference>
<comment type="subunit">
    <text evidence="3 11">Monomer.</text>
</comment>
<dbReference type="STRING" id="485915.Dret_1316"/>
<keyword evidence="9 11" id="KW-0030">Aminoacyl-tRNA synthetase</keyword>
<proteinExistence type="inferred from homology"/>
<dbReference type="InterPro" id="IPR001278">
    <property type="entry name" value="Arg-tRNA-ligase"/>
</dbReference>
<evidence type="ECO:0000256" key="9">
    <source>
        <dbReference type="ARBA" id="ARBA00023146"/>
    </source>
</evidence>
<comment type="subcellular location">
    <subcellularLocation>
        <location evidence="1 11">Cytoplasm</location>
    </subcellularLocation>
</comment>
<dbReference type="SUPFAM" id="SSF52374">
    <property type="entry name" value="Nucleotidylyl transferase"/>
    <property type="match status" value="1"/>
</dbReference>
<dbReference type="InterPro" id="IPR005148">
    <property type="entry name" value="Arg-tRNA-synth_N"/>
</dbReference>
<evidence type="ECO:0000256" key="4">
    <source>
        <dbReference type="ARBA" id="ARBA00022490"/>
    </source>
</evidence>
<dbReference type="AlphaFoldDB" id="C8X2F7"/>
<evidence type="ECO:0000313" key="16">
    <source>
        <dbReference type="Proteomes" id="UP000001052"/>
    </source>
</evidence>
<dbReference type="GO" id="GO:0004814">
    <property type="term" value="F:arginine-tRNA ligase activity"/>
    <property type="evidence" value="ECO:0007669"/>
    <property type="project" value="UniProtKB-UniRule"/>
</dbReference>
<dbReference type="SMART" id="SM01016">
    <property type="entry name" value="Arg_tRNA_synt_N"/>
    <property type="match status" value="1"/>
</dbReference>
<accession>C8X2F7</accession>
<sequence>MRASTYITSVLQTVVADRGWQWPAKASLDTPKDPNFGDVASNLAMVLAKQAGQKPRDLAASLREEVLQRGAAIQDIEIAGPGFLNVFFKPAFWQQTVSVIQEAGQSYGQSDMGQGKTVQVEYVSANPTGPLHIGHGRGAAVGDSLARILRRTGHTVTTEYYLNDAGRQMQILGASIAYRVLELLGGPDTFPEDHYQGGYIRDLAQELVDTRGASLSAMDWPELLEHCRQHGLTRILEGIKRDLRDFRVEHQVWFSEQSLLDKGRVEATLTDLANRGLAYEQDGALWFASTTFGDDKDRVLRKSDGDLTYFASDIAYHADKYARGFDTVVDIWGADHHGYVPRMKGAVQALGRASEDLQVILVQLVNLLRDGEQVSMSTRAGKFETLADVCAEVGPDAARFIFLSRKSDSHLDFDLELVKRQSMDNPVYYVQYAHARINSVLRKGAERGFEPRPVSEADLALLDTAEDMDLFKKLDRFPEVVQGAARTLSPHHVSFYLQELAGLLHRYYNTHSVLYAESDALLQARFHLLLAVRQVLHNGLELLGVHAPEQM</sequence>
<keyword evidence="4 11" id="KW-0963">Cytoplasm</keyword>
<evidence type="ECO:0000256" key="6">
    <source>
        <dbReference type="ARBA" id="ARBA00022741"/>
    </source>
</evidence>
<evidence type="ECO:0000256" key="10">
    <source>
        <dbReference type="ARBA" id="ARBA00049339"/>
    </source>
</evidence>
<evidence type="ECO:0000256" key="11">
    <source>
        <dbReference type="HAMAP-Rule" id="MF_00123"/>
    </source>
</evidence>
<evidence type="ECO:0000256" key="8">
    <source>
        <dbReference type="ARBA" id="ARBA00022917"/>
    </source>
</evidence>
<organism evidence="15 16">
    <name type="scientific">Desulfohalobium retbaense (strain ATCC 49708 / DSM 5692 / JCM 16813 / HR100)</name>
    <dbReference type="NCBI Taxonomy" id="485915"/>
    <lineage>
        <taxon>Bacteria</taxon>
        <taxon>Pseudomonadati</taxon>
        <taxon>Thermodesulfobacteriota</taxon>
        <taxon>Desulfovibrionia</taxon>
        <taxon>Desulfovibrionales</taxon>
        <taxon>Desulfohalobiaceae</taxon>
        <taxon>Desulfohalobium</taxon>
    </lineage>
</organism>
<dbReference type="Pfam" id="PF05746">
    <property type="entry name" value="DALR_1"/>
    <property type="match status" value="1"/>
</dbReference>
<comment type="similarity">
    <text evidence="2 11 12">Belongs to the class-I aminoacyl-tRNA synthetase family.</text>
</comment>
<dbReference type="GO" id="GO:0005524">
    <property type="term" value="F:ATP binding"/>
    <property type="evidence" value="ECO:0007669"/>
    <property type="project" value="UniProtKB-UniRule"/>
</dbReference>
<feature type="domain" description="DALR anticodon binding" evidence="13">
    <location>
        <begin position="430"/>
        <end position="551"/>
    </location>
</feature>
<dbReference type="Gene3D" id="3.30.1360.70">
    <property type="entry name" value="Arginyl tRNA synthetase N-terminal domain"/>
    <property type="match status" value="1"/>
</dbReference>
<dbReference type="FunFam" id="3.40.50.620:FF:000062">
    <property type="entry name" value="Arginine--tRNA ligase"/>
    <property type="match status" value="1"/>
</dbReference>
<keyword evidence="8 11" id="KW-0648">Protein biosynthesis</keyword>
<dbReference type="Gene3D" id="3.40.50.620">
    <property type="entry name" value="HUPs"/>
    <property type="match status" value="1"/>
</dbReference>
<evidence type="ECO:0000259" key="13">
    <source>
        <dbReference type="SMART" id="SM00836"/>
    </source>
</evidence>
<protein>
    <recommendedName>
        <fullName evidence="11">Arginine--tRNA ligase</fullName>
        <ecNumber evidence="11">6.1.1.19</ecNumber>
    </recommendedName>
    <alternativeName>
        <fullName evidence="11">Arginyl-tRNA synthetase</fullName>
        <shortName evidence="11">ArgRS</shortName>
    </alternativeName>
</protein>
<dbReference type="PANTHER" id="PTHR11956:SF5">
    <property type="entry name" value="ARGININE--TRNA LIGASE, CYTOPLASMIC"/>
    <property type="match status" value="1"/>
</dbReference>
<dbReference type="SUPFAM" id="SSF47323">
    <property type="entry name" value="Anticodon-binding domain of a subclass of class I aminoacyl-tRNA synthetases"/>
    <property type="match status" value="1"/>
</dbReference>
<reference evidence="15 16" key="2">
    <citation type="journal article" date="2010" name="Stand. Genomic Sci.">
        <title>Complete genome sequence of Desulfohalobium retbaense type strain (HR(100)).</title>
        <authorList>
            <person name="Spring S."/>
            <person name="Nolan M."/>
            <person name="Lapidus A."/>
            <person name="Glavina Del Rio T."/>
            <person name="Copeland A."/>
            <person name="Tice H."/>
            <person name="Cheng J.F."/>
            <person name="Lucas S."/>
            <person name="Land M."/>
            <person name="Chen F."/>
            <person name="Bruce D."/>
            <person name="Goodwin L."/>
            <person name="Pitluck S."/>
            <person name="Ivanova N."/>
            <person name="Mavromatis K."/>
            <person name="Mikhailova N."/>
            <person name="Pati A."/>
            <person name="Chen A."/>
            <person name="Palaniappan K."/>
            <person name="Hauser L."/>
            <person name="Chang Y.J."/>
            <person name="Jeffries C.D."/>
            <person name="Munk C."/>
            <person name="Kiss H."/>
            <person name="Chain P."/>
            <person name="Han C."/>
            <person name="Brettin T."/>
            <person name="Detter J.C."/>
            <person name="Schuler E."/>
            <person name="Goker M."/>
            <person name="Rohde M."/>
            <person name="Bristow J."/>
            <person name="Eisen J.A."/>
            <person name="Markowitz V."/>
            <person name="Hugenholtz P."/>
            <person name="Kyrpides N.C."/>
            <person name="Klenk H.P."/>
        </authorList>
    </citation>
    <scope>NUCLEOTIDE SEQUENCE [LARGE SCALE GENOMIC DNA]</scope>
    <source>
        <strain evidence="15 16">DSM 5692</strain>
    </source>
</reference>
<evidence type="ECO:0000259" key="14">
    <source>
        <dbReference type="SMART" id="SM01016"/>
    </source>
</evidence>
<dbReference type="FunFam" id="1.10.730.10:FF:000008">
    <property type="entry name" value="Arginine--tRNA ligase"/>
    <property type="match status" value="1"/>
</dbReference>
<evidence type="ECO:0000256" key="1">
    <source>
        <dbReference type="ARBA" id="ARBA00004496"/>
    </source>
</evidence>
<dbReference type="PRINTS" id="PR01038">
    <property type="entry name" value="TRNASYNTHARG"/>
</dbReference>
<dbReference type="RefSeq" id="WP_015751751.1">
    <property type="nucleotide sequence ID" value="NC_013223.1"/>
</dbReference>
<dbReference type="Pfam" id="PF00750">
    <property type="entry name" value="tRNA-synt_1d"/>
    <property type="match status" value="1"/>
</dbReference>
<dbReference type="eggNOG" id="COG0018">
    <property type="taxonomic scope" value="Bacteria"/>
</dbReference>
<dbReference type="Pfam" id="PF03485">
    <property type="entry name" value="Arg_tRNA_synt_N"/>
    <property type="match status" value="1"/>
</dbReference>
<evidence type="ECO:0000256" key="3">
    <source>
        <dbReference type="ARBA" id="ARBA00011245"/>
    </source>
</evidence>
<name>C8X2F7_DESRD</name>